<evidence type="ECO:0000256" key="6">
    <source>
        <dbReference type="ARBA" id="ARBA00034617"/>
    </source>
</evidence>
<dbReference type="PROSITE" id="PS51198">
    <property type="entry name" value="UVRD_HELICASE_ATP_BIND"/>
    <property type="match status" value="1"/>
</dbReference>
<gene>
    <name evidence="12" type="ORF">U14_02832</name>
</gene>
<evidence type="ECO:0000256" key="1">
    <source>
        <dbReference type="ARBA" id="ARBA00022741"/>
    </source>
</evidence>
<dbReference type="InterPro" id="IPR014016">
    <property type="entry name" value="UvrD-like_ATP-bd"/>
</dbReference>
<evidence type="ECO:0000256" key="3">
    <source>
        <dbReference type="ARBA" id="ARBA00022806"/>
    </source>
</evidence>
<dbReference type="GO" id="GO:0003677">
    <property type="term" value="F:DNA binding"/>
    <property type="evidence" value="ECO:0007669"/>
    <property type="project" value="InterPro"/>
</dbReference>
<evidence type="ECO:0000256" key="5">
    <source>
        <dbReference type="ARBA" id="ARBA00023235"/>
    </source>
</evidence>
<dbReference type="InterPro" id="IPR027417">
    <property type="entry name" value="P-loop_NTPase"/>
</dbReference>
<keyword evidence="5" id="KW-0413">Isomerase</keyword>
<feature type="domain" description="UvrD-like helicase ATP-binding" evidence="11">
    <location>
        <begin position="1"/>
        <end position="283"/>
    </location>
</feature>
<dbReference type="Pfam" id="PF13361">
    <property type="entry name" value="UvrD_C"/>
    <property type="match status" value="1"/>
</dbReference>
<organism evidence="12 13">
    <name type="scientific">Candidatus Moduliflexus flocculans</name>
    <dbReference type="NCBI Taxonomy" id="1499966"/>
    <lineage>
        <taxon>Bacteria</taxon>
        <taxon>Candidatus Moduliflexota</taxon>
        <taxon>Candidatus Moduliflexia</taxon>
        <taxon>Candidatus Moduliflexales</taxon>
        <taxon>Candidatus Moduliflexaceae</taxon>
    </lineage>
</organism>
<evidence type="ECO:0000259" key="11">
    <source>
        <dbReference type="PROSITE" id="PS51198"/>
    </source>
</evidence>
<accession>A0A081BMH1</accession>
<dbReference type="InterPro" id="IPR014017">
    <property type="entry name" value="DNA_helicase_UvrD-like_C"/>
</dbReference>
<evidence type="ECO:0000256" key="10">
    <source>
        <dbReference type="SAM" id="MobiDB-lite"/>
    </source>
</evidence>
<dbReference type="Gene3D" id="3.40.50.300">
    <property type="entry name" value="P-loop containing nucleotide triphosphate hydrolases"/>
    <property type="match status" value="2"/>
</dbReference>
<feature type="binding site" evidence="9">
    <location>
        <begin position="22"/>
        <end position="29"/>
    </location>
    <ligand>
        <name>ATP</name>
        <dbReference type="ChEBI" id="CHEBI:30616"/>
    </ligand>
</feature>
<evidence type="ECO:0000313" key="12">
    <source>
        <dbReference type="EMBL" id="GAK51587.1"/>
    </source>
</evidence>
<keyword evidence="2 9" id="KW-0378">Hydrolase</keyword>
<dbReference type="STRING" id="1499966.U14_02832"/>
<keyword evidence="4 9" id="KW-0067">ATP-binding</keyword>
<comment type="catalytic activity">
    <reaction evidence="6">
        <text>Couples ATP hydrolysis with the unwinding of duplex DNA by translocating in the 3'-5' direction.</text>
        <dbReference type="EC" id="5.6.2.4"/>
    </reaction>
</comment>
<dbReference type="SMART" id="SM00382">
    <property type="entry name" value="AAA"/>
    <property type="match status" value="1"/>
</dbReference>
<evidence type="ECO:0000256" key="2">
    <source>
        <dbReference type="ARBA" id="ARBA00022801"/>
    </source>
</evidence>
<reference evidence="12 13" key="1">
    <citation type="journal article" date="2015" name="PeerJ">
        <title>First genomic representation of candidate bacterial phylum KSB3 points to enhanced environmental sensing as a trigger of wastewater bulking.</title>
        <authorList>
            <person name="Sekiguchi Y."/>
            <person name="Ohashi A."/>
            <person name="Parks D.H."/>
            <person name="Yamauchi T."/>
            <person name="Tyson G.W."/>
            <person name="Hugenholtz P."/>
        </authorList>
    </citation>
    <scope>NUCLEOTIDE SEQUENCE [LARGE SCALE GENOMIC DNA]</scope>
</reference>
<dbReference type="AlphaFoldDB" id="A0A081BMH1"/>
<dbReference type="PANTHER" id="PTHR11070">
    <property type="entry name" value="UVRD / RECB / PCRA DNA HELICASE FAMILY MEMBER"/>
    <property type="match status" value="1"/>
</dbReference>
<comment type="catalytic activity">
    <reaction evidence="8">
        <text>ATP + H2O = ADP + phosphate + H(+)</text>
        <dbReference type="Rhea" id="RHEA:13065"/>
        <dbReference type="ChEBI" id="CHEBI:15377"/>
        <dbReference type="ChEBI" id="CHEBI:15378"/>
        <dbReference type="ChEBI" id="CHEBI:30616"/>
        <dbReference type="ChEBI" id="CHEBI:43474"/>
        <dbReference type="ChEBI" id="CHEBI:456216"/>
        <dbReference type="EC" id="5.6.2.4"/>
    </reaction>
</comment>
<dbReference type="GO" id="GO:0031297">
    <property type="term" value="P:replication fork processing"/>
    <property type="evidence" value="ECO:0007669"/>
    <property type="project" value="TreeGrafter"/>
</dbReference>
<feature type="region of interest" description="Disordered" evidence="10">
    <location>
        <begin position="496"/>
        <end position="527"/>
    </location>
</feature>
<proteinExistence type="predicted"/>
<dbReference type="GO" id="GO:0005524">
    <property type="term" value="F:ATP binding"/>
    <property type="evidence" value="ECO:0007669"/>
    <property type="project" value="UniProtKB-UniRule"/>
</dbReference>
<dbReference type="InterPro" id="IPR000212">
    <property type="entry name" value="DNA_helicase_UvrD/REP"/>
</dbReference>
<dbReference type="InterPro" id="IPR003593">
    <property type="entry name" value="AAA+_ATPase"/>
</dbReference>
<dbReference type="GO" id="GO:0000724">
    <property type="term" value="P:double-strand break repair via homologous recombination"/>
    <property type="evidence" value="ECO:0007669"/>
    <property type="project" value="TreeGrafter"/>
</dbReference>
<evidence type="ECO:0000256" key="7">
    <source>
        <dbReference type="ARBA" id="ARBA00034808"/>
    </source>
</evidence>
<dbReference type="SUPFAM" id="SSF52540">
    <property type="entry name" value="P-loop containing nucleoside triphosphate hydrolases"/>
    <property type="match status" value="1"/>
</dbReference>
<dbReference type="GO" id="GO:0043138">
    <property type="term" value="F:3'-5' DNA helicase activity"/>
    <property type="evidence" value="ECO:0007669"/>
    <property type="project" value="UniProtKB-EC"/>
</dbReference>
<protein>
    <recommendedName>
        <fullName evidence="7">DNA 3'-5' helicase</fullName>
        <ecNumber evidence="7">5.6.2.4</ecNumber>
    </recommendedName>
</protein>
<sequence length="571" mass="65127">MTPTAEQHAIRAASGRIARINARAGTGKTTTLKLVANAYPQERILYLVFNRHAREEAKRSFPKHVDAQTVHSLAFRAEGSRWRDTLGHFSPADMLFAFGAKEQLLATVSHDFLVYFLNSPHDVLEKAILSFKMYLSEQTKDLFLHEQGRILDACRAVATAWNNGQKQCPHDFYLKMSHKSGAFQAALNRYDMLLVDEAQDLSPIMLDALKQYRKRIFLVGDSHQQIYSFRYAIDAMRKIVSDDTFELSQSFRFGCRIAELVSLFIQEAKREPQFRIDGNERVASSVSFAQQIQPASTSETVAALSRTNVALFENAMELRSRKIPFRFERDLYPLLLRTLDVYWLADARTQNIRDPLIRSFKNLDELERYAEETDNFQMQGMIEIVEKYAPDFPGVVFEFGEITKKERNAADAPGVILSTIHSAKGQEYDRVYLHADMAENLARLGDKEHAPDDDEINVAYVGLTRAKRQLCLPPEFTDILTPRWTQYLAAHHEENLSKQAETRQHSSRRKPAPTQPPLAASNTDANLRPGDRVVTMLGVGTILEVSGDYCLVDLGTHRTKLRKRIENLRRT</sequence>
<evidence type="ECO:0000256" key="8">
    <source>
        <dbReference type="ARBA" id="ARBA00048988"/>
    </source>
</evidence>
<keyword evidence="3 9" id="KW-0347">Helicase</keyword>
<dbReference type="EC" id="5.6.2.4" evidence="7"/>
<evidence type="ECO:0000313" key="13">
    <source>
        <dbReference type="Proteomes" id="UP000030700"/>
    </source>
</evidence>
<dbReference type="EMBL" id="DF820457">
    <property type="protein sequence ID" value="GAK51587.1"/>
    <property type="molecule type" value="Genomic_DNA"/>
</dbReference>
<dbReference type="PANTHER" id="PTHR11070:SF30">
    <property type="entry name" value="F-BOX DNA HELICASE 1"/>
    <property type="match status" value="1"/>
</dbReference>
<dbReference type="GO" id="GO:0016887">
    <property type="term" value="F:ATP hydrolysis activity"/>
    <property type="evidence" value="ECO:0007669"/>
    <property type="project" value="RHEA"/>
</dbReference>
<name>A0A081BMH1_9BACT</name>
<keyword evidence="13" id="KW-1185">Reference proteome</keyword>
<dbReference type="HOGENOM" id="CLU_023291_2_0_0"/>
<evidence type="ECO:0000256" key="4">
    <source>
        <dbReference type="ARBA" id="ARBA00022840"/>
    </source>
</evidence>
<dbReference type="Proteomes" id="UP000030700">
    <property type="component" value="Unassembled WGS sequence"/>
</dbReference>
<evidence type="ECO:0000256" key="9">
    <source>
        <dbReference type="PROSITE-ProRule" id="PRU00560"/>
    </source>
</evidence>
<dbReference type="Pfam" id="PF13245">
    <property type="entry name" value="AAA_19"/>
    <property type="match status" value="1"/>
</dbReference>
<keyword evidence="1 9" id="KW-0547">Nucleotide-binding</keyword>